<reference evidence="2" key="1">
    <citation type="submission" date="2016-10" db="EMBL/GenBank/DDBJ databases">
        <authorList>
            <person name="Varghese N."/>
            <person name="Submissions S."/>
        </authorList>
    </citation>
    <scope>NUCLEOTIDE SEQUENCE [LARGE SCALE GENOMIC DNA]</scope>
    <source>
        <strain evidence="2">DSM 45079</strain>
    </source>
</reference>
<organism evidence="1 2">
    <name type="scientific">Jiangella alkaliphila</name>
    <dbReference type="NCBI Taxonomy" id="419479"/>
    <lineage>
        <taxon>Bacteria</taxon>
        <taxon>Bacillati</taxon>
        <taxon>Actinomycetota</taxon>
        <taxon>Actinomycetes</taxon>
        <taxon>Jiangellales</taxon>
        <taxon>Jiangellaceae</taxon>
        <taxon>Jiangella</taxon>
    </lineage>
</organism>
<dbReference type="Proteomes" id="UP000182977">
    <property type="component" value="Chromosome I"/>
</dbReference>
<dbReference type="OrthoDB" id="5173766at2"/>
<dbReference type="STRING" id="419479.SAMN04488563_0563"/>
<dbReference type="EMBL" id="LT629791">
    <property type="protein sequence ID" value="SDU20415.1"/>
    <property type="molecule type" value="Genomic_DNA"/>
</dbReference>
<gene>
    <name evidence="1" type="ORF">SAMN04488563_0563</name>
</gene>
<keyword evidence="2" id="KW-1185">Reference proteome</keyword>
<dbReference type="AlphaFoldDB" id="A0A1H2GLH3"/>
<dbReference type="RefSeq" id="WP_046766552.1">
    <property type="nucleotide sequence ID" value="NZ_KQ061219.1"/>
</dbReference>
<accession>A0A1H2GLH3</accession>
<evidence type="ECO:0000313" key="1">
    <source>
        <dbReference type="EMBL" id="SDU20415.1"/>
    </source>
</evidence>
<protein>
    <submittedName>
        <fullName evidence="1">Uncharacterized protein</fullName>
    </submittedName>
</protein>
<proteinExistence type="predicted"/>
<name>A0A1H2GLH3_9ACTN</name>
<sequence length="381" mass="40340">MSGSGQSVLRQAVEGLLRARADAERGLDEVAARVATAAVRPAETARAGRHPLARRVADEAAAVGARLPDELAAVATATRMAIATEVHALLDLLAVGHHQLPPLPPLDAGPLAGPGDRAFLAAFSEGFARSYVATVLGDLARGRAVSKADAAAHPGALQVDVDAARSLIVAAVAPEHRELVREWLSHPNCHAVEIHGPQVSDRDLELRAGWTRPPDHGTDSADKWRVRPDGRVVSEHAAGIEASRFSSPEAFARPLGVFLDAAARHPGGLDGLLDQHFPAGIAPIFIDAERARLAPGDVTGVRGAGTGTVPAAKDWRKLRNSAMKKDGECLPPVHTVPYDPFQDGSDAGVRLIFKKRGTWSMTTYYPTGEPAHDNVRLEELT</sequence>
<evidence type="ECO:0000313" key="2">
    <source>
        <dbReference type="Proteomes" id="UP000182977"/>
    </source>
</evidence>